<accession>A0A211ZQ72</accession>
<keyword evidence="7" id="KW-1185">Reference proteome</keyword>
<dbReference type="InterPro" id="IPR001647">
    <property type="entry name" value="HTH_TetR"/>
</dbReference>
<dbReference type="PANTHER" id="PTHR30055:SF234">
    <property type="entry name" value="HTH-TYPE TRANSCRIPTIONAL REGULATOR BETI"/>
    <property type="match status" value="1"/>
</dbReference>
<evidence type="ECO:0000256" key="1">
    <source>
        <dbReference type="ARBA" id="ARBA00023015"/>
    </source>
</evidence>
<evidence type="ECO:0000313" key="6">
    <source>
        <dbReference type="EMBL" id="OWJ67399.1"/>
    </source>
</evidence>
<dbReference type="GO" id="GO:0003700">
    <property type="term" value="F:DNA-binding transcription factor activity"/>
    <property type="evidence" value="ECO:0007669"/>
    <property type="project" value="TreeGrafter"/>
</dbReference>
<organism evidence="6 7">
    <name type="scientific">Inquilinus limosus</name>
    <dbReference type="NCBI Taxonomy" id="171674"/>
    <lineage>
        <taxon>Bacteria</taxon>
        <taxon>Pseudomonadati</taxon>
        <taxon>Pseudomonadota</taxon>
        <taxon>Alphaproteobacteria</taxon>
        <taxon>Rhodospirillales</taxon>
        <taxon>Rhodospirillaceae</taxon>
        <taxon>Inquilinus</taxon>
    </lineage>
</organism>
<name>A0A211ZQ72_9PROT</name>
<dbReference type="PRINTS" id="PR00455">
    <property type="entry name" value="HTHTETR"/>
</dbReference>
<protein>
    <recommendedName>
        <fullName evidence="5">HTH tetR-type domain-containing protein</fullName>
    </recommendedName>
</protein>
<comment type="caution">
    <text evidence="6">The sequence shown here is derived from an EMBL/GenBank/DDBJ whole genome shotgun (WGS) entry which is preliminary data.</text>
</comment>
<dbReference type="GO" id="GO:0000976">
    <property type="term" value="F:transcription cis-regulatory region binding"/>
    <property type="evidence" value="ECO:0007669"/>
    <property type="project" value="TreeGrafter"/>
</dbReference>
<dbReference type="PROSITE" id="PS01081">
    <property type="entry name" value="HTH_TETR_1"/>
    <property type="match status" value="1"/>
</dbReference>
<evidence type="ECO:0000313" key="7">
    <source>
        <dbReference type="Proteomes" id="UP000196655"/>
    </source>
</evidence>
<dbReference type="PROSITE" id="PS50977">
    <property type="entry name" value="HTH_TETR_2"/>
    <property type="match status" value="1"/>
</dbReference>
<dbReference type="InterPro" id="IPR023772">
    <property type="entry name" value="DNA-bd_HTH_TetR-type_CS"/>
</dbReference>
<evidence type="ECO:0000256" key="2">
    <source>
        <dbReference type="ARBA" id="ARBA00023125"/>
    </source>
</evidence>
<reference evidence="7" key="1">
    <citation type="submission" date="2017-05" db="EMBL/GenBank/DDBJ databases">
        <authorList>
            <person name="Macchi M."/>
            <person name="Festa S."/>
            <person name="Coppotelli B.M."/>
            <person name="Morelli I.S."/>
        </authorList>
    </citation>
    <scope>NUCLEOTIDE SEQUENCE [LARGE SCALE GENOMIC DNA]</scope>
    <source>
        <strain evidence="7">I</strain>
    </source>
</reference>
<evidence type="ECO:0000256" key="4">
    <source>
        <dbReference type="PROSITE-ProRule" id="PRU00335"/>
    </source>
</evidence>
<dbReference type="PANTHER" id="PTHR30055">
    <property type="entry name" value="HTH-TYPE TRANSCRIPTIONAL REGULATOR RUTR"/>
    <property type="match status" value="1"/>
</dbReference>
<dbReference type="RefSeq" id="WP_088150741.1">
    <property type="nucleotide sequence ID" value="NZ_NHON01000013.1"/>
</dbReference>
<dbReference type="OrthoDB" id="9805134at2"/>
<keyword evidence="3" id="KW-0804">Transcription</keyword>
<feature type="domain" description="HTH tetR-type" evidence="5">
    <location>
        <begin position="13"/>
        <end position="73"/>
    </location>
</feature>
<dbReference type="SUPFAM" id="SSF46689">
    <property type="entry name" value="Homeodomain-like"/>
    <property type="match status" value="1"/>
</dbReference>
<dbReference type="AlphaFoldDB" id="A0A211ZQ72"/>
<dbReference type="Proteomes" id="UP000196655">
    <property type="component" value="Unassembled WGS sequence"/>
</dbReference>
<evidence type="ECO:0000259" key="5">
    <source>
        <dbReference type="PROSITE" id="PS50977"/>
    </source>
</evidence>
<keyword evidence="2 4" id="KW-0238">DNA-binding</keyword>
<proteinExistence type="predicted"/>
<dbReference type="InterPro" id="IPR009057">
    <property type="entry name" value="Homeodomain-like_sf"/>
</dbReference>
<dbReference type="InterPro" id="IPR050109">
    <property type="entry name" value="HTH-type_TetR-like_transc_reg"/>
</dbReference>
<keyword evidence="1" id="KW-0805">Transcription regulation</keyword>
<gene>
    <name evidence="6" type="ORF">BWR60_09340</name>
</gene>
<dbReference type="Pfam" id="PF00440">
    <property type="entry name" value="TetR_N"/>
    <property type="match status" value="1"/>
</dbReference>
<feature type="DNA-binding region" description="H-T-H motif" evidence="4">
    <location>
        <begin position="36"/>
        <end position="55"/>
    </location>
</feature>
<evidence type="ECO:0000256" key="3">
    <source>
        <dbReference type="ARBA" id="ARBA00023163"/>
    </source>
</evidence>
<sequence>MAQARRRQIDRTTETQTLLLRAAAELLQEVGFSGTTTALIARRAGVTTGALHHHFATKDDLMLGVLDRMTERVLHRIEQQDHVTPDGRIDVPSLVAHLWEIYGDPGYWAIWEIIIGTRADAAFHGKVVAHRQETMRRVLPSWLERHVLSEARRPDLAALFEFLLIAIRGLSLERFLDKEAAYFDRNLALLAELVDRKLANLAGGT</sequence>
<dbReference type="Gene3D" id="1.10.357.10">
    <property type="entry name" value="Tetracycline Repressor, domain 2"/>
    <property type="match status" value="1"/>
</dbReference>
<dbReference type="EMBL" id="NHON01000013">
    <property type="protein sequence ID" value="OWJ67399.1"/>
    <property type="molecule type" value="Genomic_DNA"/>
</dbReference>